<gene>
    <name evidence="5" type="ORF">ISP14_05715</name>
</gene>
<dbReference type="EMBL" id="JADIKL010000002">
    <property type="protein sequence ID" value="MFK2930287.1"/>
    <property type="molecule type" value="Genomic_DNA"/>
</dbReference>
<dbReference type="InterPro" id="IPR013766">
    <property type="entry name" value="Thioredoxin_domain"/>
</dbReference>
<comment type="similarity">
    <text evidence="2">Belongs to the thioredoxin family.</text>
</comment>
<dbReference type="PROSITE" id="PS51257">
    <property type="entry name" value="PROKAR_LIPOPROTEIN"/>
    <property type="match status" value="1"/>
</dbReference>
<keyword evidence="6" id="KW-1185">Reference proteome</keyword>
<dbReference type="RefSeq" id="WP_404537014.1">
    <property type="nucleotide sequence ID" value="NZ_JADIKL010000002.1"/>
</dbReference>
<reference evidence="5 6" key="1">
    <citation type="submission" date="2020-10" db="EMBL/GenBank/DDBJ databases">
        <title>Phylogeny of dyella-like bacteria.</title>
        <authorList>
            <person name="Fu J."/>
        </authorList>
    </citation>
    <scope>NUCLEOTIDE SEQUENCE [LARGE SCALE GENOMIC DNA]</scope>
    <source>
        <strain evidence="5 6">DKC-1</strain>
    </source>
</reference>
<sequence length="221" mass="24417">MMKHLARLRALTLIAGLLLATACTAQSGTPAPYTEGDQYVTLPGPHQRYSSEGKVEVVEVFSYGCIHCAEFSPIAEKLKAQLPKGVKFKLVPAPFSAEWLPFARAYYAADQLGVVDRTHLELFKEKFAQHYPINSLDELADFYARQGVDRAEFMRLASSDAATTKLKADLALIQQWGVDGTPSIVIDGKYRVAHVQTLDELSAVTQWLAKRELSEADKSGK</sequence>
<dbReference type="InterPro" id="IPR050824">
    <property type="entry name" value="Thiol_disulfide_DsbA"/>
</dbReference>
<feature type="signal peptide" evidence="3">
    <location>
        <begin position="1"/>
        <end position="25"/>
    </location>
</feature>
<evidence type="ECO:0000259" key="4">
    <source>
        <dbReference type="PROSITE" id="PS51352"/>
    </source>
</evidence>
<name>A0ABW8KGB7_9GAMM</name>
<dbReference type="InterPro" id="IPR036249">
    <property type="entry name" value="Thioredoxin-like_sf"/>
</dbReference>
<evidence type="ECO:0000256" key="1">
    <source>
        <dbReference type="ARBA" id="ARBA00022729"/>
    </source>
</evidence>
<keyword evidence="2" id="KW-1015">Disulfide bond</keyword>
<dbReference type="PROSITE" id="PS51352">
    <property type="entry name" value="THIOREDOXIN_2"/>
    <property type="match status" value="1"/>
</dbReference>
<dbReference type="PANTHER" id="PTHR35891">
    <property type="entry name" value="THIOL:DISULFIDE INTERCHANGE PROTEIN DSBA"/>
    <property type="match status" value="1"/>
</dbReference>
<feature type="domain" description="Thioredoxin" evidence="4">
    <location>
        <begin position="19"/>
        <end position="210"/>
    </location>
</feature>
<dbReference type="Proteomes" id="UP001620397">
    <property type="component" value="Unassembled WGS sequence"/>
</dbReference>
<evidence type="ECO:0000313" key="6">
    <source>
        <dbReference type="Proteomes" id="UP001620397"/>
    </source>
</evidence>
<dbReference type="SUPFAM" id="SSF52833">
    <property type="entry name" value="Thioredoxin-like"/>
    <property type="match status" value="1"/>
</dbReference>
<dbReference type="PANTHER" id="PTHR35891:SF2">
    <property type="entry name" value="THIOL:DISULFIDE INTERCHANGE PROTEIN DSBA"/>
    <property type="match status" value="1"/>
</dbReference>
<accession>A0ABW8KGB7</accession>
<dbReference type="CDD" id="cd03019">
    <property type="entry name" value="DsbA_DsbA"/>
    <property type="match status" value="1"/>
</dbReference>
<dbReference type="Gene3D" id="3.40.30.10">
    <property type="entry name" value="Glutaredoxin"/>
    <property type="match status" value="1"/>
</dbReference>
<evidence type="ECO:0000313" key="5">
    <source>
        <dbReference type="EMBL" id="MFK2930287.1"/>
    </source>
</evidence>
<organism evidence="5 6">
    <name type="scientific">Dyella agri</name>
    <dbReference type="NCBI Taxonomy" id="1926869"/>
    <lineage>
        <taxon>Bacteria</taxon>
        <taxon>Pseudomonadati</taxon>
        <taxon>Pseudomonadota</taxon>
        <taxon>Gammaproteobacteria</taxon>
        <taxon>Lysobacterales</taxon>
        <taxon>Rhodanobacteraceae</taxon>
        <taxon>Dyella</taxon>
    </lineage>
</organism>
<comment type="caution">
    <text evidence="5">The sequence shown here is derived from an EMBL/GenBank/DDBJ whole genome shotgun (WGS) entry which is preliminary data.</text>
</comment>
<dbReference type="InterPro" id="IPR012336">
    <property type="entry name" value="Thioredoxin-like_fold"/>
</dbReference>
<evidence type="ECO:0000256" key="2">
    <source>
        <dbReference type="PIRNR" id="PIRNR001488"/>
    </source>
</evidence>
<comment type="subcellular location">
    <subcellularLocation>
        <location evidence="2">Periplasm</location>
    </subcellularLocation>
</comment>
<dbReference type="PIRSF" id="PIRSF001488">
    <property type="entry name" value="Tdi_protein"/>
    <property type="match status" value="1"/>
</dbReference>
<evidence type="ECO:0000256" key="3">
    <source>
        <dbReference type="SAM" id="SignalP"/>
    </source>
</evidence>
<keyword evidence="1 3" id="KW-0732">Signal</keyword>
<proteinExistence type="inferred from homology"/>
<feature type="chain" id="PRO_5047464268" description="Thiol:disulfide interchange protein" evidence="3">
    <location>
        <begin position="26"/>
        <end position="221"/>
    </location>
</feature>
<keyword evidence="2" id="KW-0574">Periplasm</keyword>
<dbReference type="Pfam" id="PF13462">
    <property type="entry name" value="Thioredoxin_4"/>
    <property type="match status" value="1"/>
</dbReference>
<dbReference type="InterPro" id="IPR023205">
    <property type="entry name" value="DsbA/DsbL"/>
</dbReference>
<protein>
    <recommendedName>
        <fullName evidence="2">Thiol:disulfide interchange protein</fullName>
    </recommendedName>
</protein>